<evidence type="ECO:0000313" key="3">
    <source>
        <dbReference type="Proteomes" id="UP000000647"/>
    </source>
</evidence>
<keyword evidence="2" id="KW-0808">Transferase</keyword>
<sequence>MASTPSVSVIIPALNCAPFISAAIESVLKQGGDQLEVLVIDDGSTDETANIVRSYPSPVHLLRTQTPRSGAAAARNVGLRHAHGRLIAFLDGDDVWLPGKLALQTSTLENHPDVALVCTRGGRWEPDNESYEQAHQRFITADATSEPTDFYPAGWIYHMLLLRPAWVWTSTVVMRRELVEKVGEFDESLRLGQDYEYWLRCSRETQILRVAKVLALYRQHANNSTNKPRNRNFELEVVQRALDRWGRHGPDGQAADKKQIKKRFARMHFRMGYQHFWAGDPRIAAKEFYHSIRTNPRAWRAWAYASASAVRGLFVPTPRNQKPPSGGERRHGE</sequence>
<dbReference type="SUPFAM" id="SSF53448">
    <property type="entry name" value="Nucleotide-diphospho-sugar transferases"/>
    <property type="match status" value="1"/>
</dbReference>
<gene>
    <name evidence="2" type="ordered locus">Hhal_1566</name>
</gene>
<dbReference type="OrthoDB" id="9805612at2"/>
<dbReference type="InterPro" id="IPR029044">
    <property type="entry name" value="Nucleotide-diphossugar_trans"/>
</dbReference>
<dbReference type="PANTHER" id="PTHR43685:SF11">
    <property type="entry name" value="GLYCOSYLTRANSFERASE TAGX-RELATED"/>
    <property type="match status" value="1"/>
</dbReference>
<proteinExistence type="predicted"/>
<organism evidence="2 3">
    <name type="scientific">Halorhodospira halophila (strain DSM 244 / SL1)</name>
    <name type="common">Ectothiorhodospira halophila (strain DSM 244 / SL1)</name>
    <dbReference type="NCBI Taxonomy" id="349124"/>
    <lineage>
        <taxon>Bacteria</taxon>
        <taxon>Pseudomonadati</taxon>
        <taxon>Pseudomonadota</taxon>
        <taxon>Gammaproteobacteria</taxon>
        <taxon>Chromatiales</taxon>
        <taxon>Ectothiorhodospiraceae</taxon>
        <taxon>Halorhodospira</taxon>
    </lineage>
</organism>
<dbReference type="RefSeq" id="WP_011814352.1">
    <property type="nucleotide sequence ID" value="NC_008789.1"/>
</dbReference>
<dbReference type="GO" id="GO:0016740">
    <property type="term" value="F:transferase activity"/>
    <property type="evidence" value="ECO:0007669"/>
    <property type="project" value="UniProtKB-KW"/>
</dbReference>
<name>A1WXB8_HALHL</name>
<reference evidence="2 3" key="2">
    <citation type="journal article" date="2013" name="Stand. Genomic Sci.">
        <title>Complete genome sequence of Halorhodospira halophila SL1.</title>
        <authorList>
            <person name="Challacombe J.F."/>
            <person name="Majid S."/>
            <person name="Deole R."/>
            <person name="Brettin T.S."/>
            <person name="Bruce D."/>
            <person name="Delano S.F."/>
            <person name="Detter J.C."/>
            <person name="Gleasner C.D."/>
            <person name="Han C.S."/>
            <person name="Misra M."/>
            <person name="Reitenga K.G."/>
            <person name="Mikhailova N."/>
            <person name="Woyke T."/>
            <person name="Pitluck S."/>
            <person name="Nolan M."/>
            <person name="Land M.L."/>
            <person name="Saunders E."/>
            <person name="Tapia R."/>
            <person name="Lapidus A."/>
            <person name="Ivanova N."/>
            <person name="Hoff W.D."/>
        </authorList>
    </citation>
    <scope>NUCLEOTIDE SEQUENCE [LARGE SCALE GENOMIC DNA]</scope>
    <source>
        <strain evidence="3">DSM 244 / SL1</strain>
    </source>
</reference>
<dbReference type="InterPro" id="IPR001173">
    <property type="entry name" value="Glyco_trans_2-like"/>
</dbReference>
<dbReference type="EMBL" id="CP000544">
    <property type="protein sequence ID" value="ABM62330.1"/>
    <property type="molecule type" value="Genomic_DNA"/>
</dbReference>
<evidence type="ECO:0000313" key="2">
    <source>
        <dbReference type="EMBL" id="ABM62330.1"/>
    </source>
</evidence>
<evidence type="ECO:0000259" key="1">
    <source>
        <dbReference type="Pfam" id="PF00535"/>
    </source>
</evidence>
<dbReference type="Gene3D" id="3.90.550.10">
    <property type="entry name" value="Spore Coat Polysaccharide Biosynthesis Protein SpsA, Chain A"/>
    <property type="match status" value="1"/>
</dbReference>
<dbReference type="HOGENOM" id="CLU_025996_0_0_6"/>
<keyword evidence="3" id="KW-1185">Reference proteome</keyword>
<reference evidence="3" key="1">
    <citation type="submission" date="2006-12" db="EMBL/GenBank/DDBJ databases">
        <title>Complete sequence of Halorhodospira halophila SL1.</title>
        <authorList>
            <consortium name="US DOE Joint Genome Institute"/>
            <person name="Copeland A."/>
            <person name="Lucas S."/>
            <person name="Lapidus A."/>
            <person name="Barry K."/>
            <person name="Detter J.C."/>
            <person name="Glavina del Rio T."/>
            <person name="Hammon N."/>
            <person name="Israni S."/>
            <person name="Dalin E."/>
            <person name="Tice H."/>
            <person name="Pitluck S."/>
            <person name="Saunders E."/>
            <person name="Brettin T."/>
            <person name="Bruce D."/>
            <person name="Han C."/>
            <person name="Tapia R."/>
            <person name="Schmutz J."/>
            <person name="Larimer F."/>
            <person name="Land M."/>
            <person name="Hauser L."/>
            <person name="Kyrpides N."/>
            <person name="Mikhailova N."/>
            <person name="Hoff W."/>
            <person name="Richardson P."/>
        </authorList>
    </citation>
    <scope>NUCLEOTIDE SEQUENCE [LARGE SCALE GENOMIC DNA]</scope>
    <source>
        <strain evidence="3">DSM 244 / SL1</strain>
    </source>
</reference>
<accession>A1WXB8</accession>
<dbReference type="CAZy" id="GT2">
    <property type="family name" value="Glycosyltransferase Family 2"/>
</dbReference>
<dbReference type="PANTHER" id="PTHR43685">
    <property type="entry name" value="GLYCOSYLTRANSFERASE"/>
    <property type="match status" value="1"/>
</dbReference>
<dbReference type="AlphaFoldDB" id="A1WXB8"/>
<protein>
    <submittedName>
        <fullName evidence="2">Glycosyl transferase, family 2</fullName>
    </submittedName>
</protein>
<dbReference type="KEGG" id="hha:Hhal_1566"/>
<dbReference type="Proteomes" id="UP000000647">
    <property type="component" value="Chromosome"/>
</dbReference>
<dbReference type="Pfam" id="PF00535">
    <property type="entry name" value="Glycos_transf_2"/>
    <property type="match status" value="1"/>
</dbReference>
<dbReference type="STRING" id="349124.Hhal_1566"/>
<dbReference type="InterPro" id="IPR050834">
    <property type="entry name" value="Glycosyltransf_2"/>
</dbReference>
<feature type="domain" description="Glycosyltransferase 2-like" evidence="1">
    <location>
        <begin position="8"/>
        <end position="134"/>
    </location>
</feature>
<dbReference type="eggNOG" id="COG1216">
    <property type="taxonomic scope" value="Bacteria"/>
</dbReference>